<sequence>MRNAVLCIGAMLAMLLFWPTLFGGGSSSPARAAPVSSELAGLSDDDANRVRMNVPPALHSNPSCTHRYATQIVDCHKGRRCVAAVKTRRDLCEATGSWQD</sequence>
<name>A0A8T4I9W1_9SPHN</name>
<comment type="caution">
    <text evidence="1">The sequence shown here is derived from an EMBL/GenBank/DDBJ whole genome shotgun (WGS) entry which is preliminary data.</text>
</comment>
<dbReference type="EMBL" id="JAGRQC010000001">
    <property type="protein sequence ID" value="MBR0551808.1"/>
    <property type="molecule type" value="Genomic_DNA"/>
</dbReference>
<protein>
    <submittedName>
        <fullName evidence="1">Uncharacterized protein</fullName>
    </submittedName>
</protein>
<keyword evidence="2" id="KW-1185">Reference proteome</keyword>
<gene>
    <name evidence="1" type="ORF">J7S20_04730</name>
</gene>
<proteinExistence type="predicted"/>
<reference evidence="1" key="1">
    <citation type="submission" date="2021-04" db="EMBL/GenBank/DDBJ databases">
        <title>Ouciella asimina sp. nov., isolated from the surface seawater in the hydrothermal field of Okinawa Trough.</title>
        <authorList>
            <person name="Shuang W."/>
        </authorList>
    </citation>
    <scope>NUCLEOTIDE SEQUENCE</scope>
    <source>
        <strain evidence="1">LXI357</strain>
    </source>
</reference>
<organism evidence="1 2">
    <name type="scientific">Stakelama marina</name>
    <dbReference type="NCBI Taxonomy" id="2826939"/>
    <lineage>
        <taxon>Bacteria</taxon>
        <taxon>Pseudomonadati</taxon>
        <taxon>Pseudomonadota</taxon>
        <taxon>Alphaproteobacteria</taxon>
        <taxon>Sphingomonadales</taxon>
        <taxon>Sphingomonadaceae</taxon>
        <taxon>Stakelama</taxon>
    </lineage>
</organism>
<dbReference type="Proteomes" id="UP000676996">
    <property type="component" value="Unassembled WGS sequence"/>
</dbReference>
<accession>A0A8T4I9W1</accession>
<dbReference type="AlphaFoldDB" id="A0A8T4I9W1"/>
<evidence type="ECO:0000313" key="1">
    <source>
        <dbReference type="EMBL" id="MBR0551808.1"/>
    </source>
</evidence>
<evidence type="ECO:0000313" key="2">
    <source>
        <dbReference type="Proteomes" id="UP000676996"/>
    </source>
</evidence>
<dbReference type="RefSeq" id="WP_284053070.1">
    <property type="nucleotide sequence ID" value="NZ_JAGRQC010000001.1"/>
</dbReference>